<name>A0ACC2WA68_9TREE</name>
<dbReference type="EMBL" id="JASBWS010000030">
    <property type="protein sequence ID" value="KAJ9108638.1"/>
    <property type="molecule type" value="Genomic_DNA"/>
</dbReference>
<reference evidence="1" key="1">
    <citation type="submission" date="2023-04" db="EMBL/GenBank/DDBJ databases">
        <title>Draft Genome sequencing of Naganishia species isolated from polar environments using Oxford Nanopore Technology.</title>
        <authorList>
            <person name="Leo P."/>
            <person name="Venkateswaran K."/>
        </authorList>
    </citation>
    <scope>NUCLEOTIDE SEQUENCE</scope>
    <source>
        <strain evidence="1">MNA-CCFEE 5262</strain>
    </source>
</reference>
<proteinExistence type="predicted"/>
<protein>
    <submittedName>
        <fullName evidence="1">Uncharacterized protein</fullName>
    </submittedName>
</protein>
<keyword evidence="2" id="KW-1185">Reference proteome</keyword>
<accession>A0ACC2WA68</accession>
<sequence length="504" mass="57010">MSARKRTTTGQKNSKNDEAPLPTTTLARIYAPTAHGRLIDAKLDSHTSWEFGGPWGVTAMMLGFPVMMYYLWVCLWHYHGAFARPSTLAWEGKGGVKEFAETMWGLVKRDAYPTVGGLKMYGGLICVQLVLALVMPGVDQEGLPVPSLGYRSLTYHCNALSSFYTTLLLAAVLHLTGLFRLPWLIESFGPLMSWSIIISFATTILIYVLATVFNYGGEPIRMSGNTVYDIFMGASLNPRLFTSPVFSLGRKNWQGVDLKMFAEVRVPWVLLFLIAVSGGVKQYEDLGYLTPNMGLMILATGLYINACAKGEHMIPQTWDMFHEKFGFMLIFWNMAGVPFTYCYPVIYMARSDPSTYRYPVWVNVAMYATLLGAYYVFDTSMAQKSAFKMQQQGVYVPRKSFPQLPGAVVENPTYIETKHGNRLLTSGWWAYARKPNYTADWTQSLMWGLSAGLNTPITLFYPAFFLAVLTHRCSRDFERCAMKYGDDWKRYCQVVKYKFIPGVY</sequence>
<gene>
    <name evidence="1" type="ORF">QFC20_003336</name>
</gene>
<comment type="caution">
    <text evidence="1">The sequence shown here is derived from an EMBL/GenBank/DDBJ whole genome shotgun (WGS) entry which is preliminary data.</text>
</comment>
<evidence type="ECO:0000313" key="2">
    <source>
        <dbReference type="Proteomes" id="UP001230649"/>
    </source>
</evidence>
<dbReference type="Proteomes" id="UP001230649">
    <property type="component" value="Unassembled WGS sequence"/>
</dbReference>
<evidence type="ECO:0000313" key="1">
    <source>
        <dbReference type="EMBL" id="KAJ9108638.1"/>
    </source>
</evidence>
<organism evidence="1 2">
    <name type="scientific">Naganishia adeliensis</name>
    <dbReference type="NCBI Taxonomy" id="92952"/>
    <lineage>
        <taxon>Eukaryota</taxon>
        <taxon>Fungi</taxon>
        <taxon>Dikarya</taxon>
        <taxon>Basidiomycota</taxon>
        <taxon>Agaricomycotina</taxon>
        <taxon>Tremellomycetes</taxon>
        <taxon>Filobasidiales</taxon>
        <taxon>Filobasidiaceae</taxon>
        <taxon>Naganishia</taxon>
    </lineage>
</organism>